<protein>
    <submittedName>
        <fullName evidence="1">Uncharacterized protein</fullName>
    </submittedName>
</protein>
<dbReference type="Proteomes" id="UP000694892">
    <property type="component" value="Chromosome 5S"/>
</dbReference>
<evidence type="ECO:0000313" key="1">
    <source>
        <dbReference type="EMBL" id="OCT77631.1"/>
    </source>
</evidence>
<sequence>MDQISSISILGNSKVKGAFNPRLLPHQHTFQDPCKCNQAKLLKKRCASSLTHILKKVLSTRMMTNFAILANKMKCTSNSWVDPGSSIISEKHAAYRYSM</sequence>
<gene>
    <name evidence="1" type="ORF">XELAEV_18028723mg</name>
</gene>
<accession>A0A974CRZ2</accession>
<dbReference type="EMBL" id="CM004475">
    <property type="protein sequence ID" value="OCT77631.1"/>
    <property type="molecule type" value="Genomic_DNA"/>
</dbReference>
<organism evidence="1 2">
    <name type="scientific">Xenopus laevis</name>
    <name type="common">African clawed frog</name>
    <dbReference type="NCBI Taxonomy" id="8355"/>
    <lineage>
        <taxon>Eukaryota</taxon>
        <taxon>Metazoa</taxon>
        <taxon>Chordata</taxon>
        <taxon>Craniata</taxon>
        <taxon>Vertebrata</taxon>
        <taxon>Euteleostomi</taxon>
        <taxon>Amphibia</taxon>
        <taxon>Batrachia</taxon>
        <taxon>Anura</taxon>
        <taxon>Pipoidea</taxon>
        <taxon>Pipidae</taxon>
        <taxon>Xenopodinae</taxon>
        <taxon>Xenopus</taxon>
        <taxon>Xenopus</taxon>
    </lineage>
</organism>
<proteinExistence type="predicted"/>
<name>A0A974CRZ2_XENLA</name>
<reference evidence="2" key="1">
    <citation type="journal article" date="2016" name="Nature">
        <title>Genome evolution in the allotetraploid frog Xenopus laevis.</title>
        <authorList>
            <person name="Session A.M."/>
            <person name="Uno Y."/>
            <person name="Kwon T."/>
            <person name="Chapman J.A."/>
            <person name="Toyoda A."/>
            <person name="Takahashi S."/>
            <person name="Fukui A."/>
            <person name="Hikosaka A."/>
            <person name="Suzuki A."/>
            <person name="Kondo M."/>
            <person name="van Heeringen S.J."/>
            <person name="Quigley I."/>
            <person name="Heinz S."/>
            <person name="Ogino H."/>
            <person name="Ochi H."/>
            <person name="Hellsten U."/>
            <person name="Lyons J.B."/>
            <person name="Simakov O."/>
            <person name="Putnam N."/>
            <person name="Stites J."/>
            <person name="Kuroki Y."/>
            <person name="Tanaka T."/>
            <person name="Michiue T."/>
            <person name="Watanabe M."/>
            <person name="Bogdanovic O."/>
            <person name="Lister R."/>
            <person name="Georgiou G."/>
            <person name="Paranjpe S.S."/>
            <person name="van Kruijsbergen I."/>
            <person name="Shu S."/>
            <person name="Carlson J."/>
            <person name="Kinoshita T."/>
            <person name="Ohta Y."/>
            <person name="Mawaribuchi S."/>
            <person name="Jenkins J."/>
            <person name="Grimwood J."/>
            <person name="Schmutz J."/>
            <person name="Mitros T."/>
            <person name="Mozaffari S.V."/>
            <person name="Suzuki Y."/>
            <person name="Haramoto Y."/>
            <person name="Yamamoto T.S."/>
            <person name="Takagi C."/>
            <person name="Heald R."/>
            <person name="Miller K."/>
            <person name="Haudenschild C."/>
            <person name="Kitzman J."/>
            <person name="Nakayama T."/>
            <person name="Izutsu Y."/>
            <person name="Robert J."/>
            <person name="Fortriede J."/>
            <person name="Burns K."/>
            <person name="Lotay V."/>
            <person name="Karimi K."/>
            <person name="Yasuoka Y."/>
            <person name="Dichmann D.S."/>
            <person name="Flajnik M.F."/>
            <person name="Houston D.W."/>
            <person name="Shendure J."/>
            <person name="DuPasquier L."/>
            <person name="Vize P.D."/>
            <person name="Zorn A.M."/>
            <person name="Ito M."/>
            <person name="Marcotte E.M."/>
            <person name="Wallingford J.B."/>
            <person name="Ito Y."/>
            <person name="Asashima M."/>
            <person name="Ueno N."/>
            <person name="Matsuda Y."/>
            <person name="Veenstra G.J."/>
            <person name="Fujiyama A."/>
            <person name="Harland R.M."/>
            <person name="Taira M."/>
            <person name="Rokhsar D.S."/>
        </authorList>
    </citation>
    <scope>NUCLEOTIDE SEQUENCE [LARGE SCALE GENOMIC DNA]</scope>
    <source>
        <strain evidence="2">J</strain>
    </source>
</reference>
<evidence type="ECO:0000313" key="2">
    <source>
        <dbReference type="Proteomes" id="UP000694892"/>
    </source>
</evidence>
<dbReference type="AlphaFoldDB" id="A0A974CRZ2"/>